<organism evidence="6 7">
    <name type="scientific">Amanita muscaria (strain Koide BX008)</name>
    <dbReference type="NCBI Taxonomy" id="946122"/>
    <lineage>
        <taxon>Eukaryota</taxon>
        <taxon>Fungi</taxon>
        <taxon>Dikarya</taxon>
        <taxon>Basidiomycota</taxon>
        <taxon>Agaricomycotina</taxon>
        <taxon>Agaricomycetes</taxon>
        <taxon>Agaricomycetidae</taxon>
        <taxon>Agaricales</taxon>
        <taxon>Pluteineae</taxon>
        <taxon>Amanitaceae</taxon>
        <taxon>Amanita</taxon>
    </lineage>
</organism>
<dbReference type="HOGENOM" id="CLU_048475_1_2_1"/>
<sequence>MGSLGQPFSVEQTGSKITYFGYGSNMWRDQMRRRCAESKYIGVGILRGWKWIINELGAATIVLSEDIVYGLLYEISQHDMDELDKFEKRYDKVLMDIEVHKAEGDKTGKILHTTLVYIDRRETEGPPKTEYIYRMNQAIADAVKEGVPQEYIDKYLRKFIPQESPSLPN</sequence>
<dbReference type="InParanoid" id="A0A0C2T458"/>
<dbReference type="EMBL" id="KN818286">
    <property type="protein sequence ID" value="KIL61309.1"/>
    <property type="molecule type" value="Genomic_DNA"/>
</dbReference>
<dbReference type="InterPro" id="IPR017939">
    <property type="entry name" value="G-Glutamylcylcotransferase"/>
</dbReference>
<gene>
    <name evidence="6" type="ORF">M378DRAFT_187594</name>
</gene>
<feature type="binding site" evidence="4">
    <location>
        <begin position="19"/>
        <end position="24"/>
    </location>
    <ligand>
        <name>substrate</name>
    </ligand>
</feature>
<dbReference type="OrthoDB" id="2924818at2759"/>
<evidence type="ECO:0000256" key="3">
    <source>
        <dbReference type="PIRSR" id="PIRSR617939-1"/>
    </source>
</evidence>
<accession>A0A0C2T458</accession>
<dbReference type="Proteomes" id="UP000054549">
    <property type="component" value="Unassembled WGS sequence"/>
</dbReference>
<evidence type="ECO:0000259" key="5">
    <source>
        <dbReference type="Pfam" id="PF06094"/>
    </source>
</evidence>
<name>A0A0C2T458_AMAMK</name>
<dbReference type="Pfam" id="PF06094">
    <property type="entry name" value="GGACT"/>
    <property type="match status" value="1"/>
</dbReference>
<dbReference type="STRING" id="946122.A0A0C2T458"/>
<proteinExistence type="predicted"/>
<dbReference type="AlphaFoldDB" id="A0A0C2T458"/>
<dbReference type="InterPro" id="IPR009288">
    <property type="entry name" value="AIG2-like_dom"/>
</dbReference>
<dbReference type="PANTHER" id="PTHR12935">
    <property type="entry name" value="GAMMA-GLUTAMYLCYCLOTRANSFERASE"/>
    <property type="match status" value="1"/>
</dbReference>
<evidence type="ECO:0000313" key="6">
    <source>
        <dbReference type="EMBL" id="KIL61309.1"/>
    </source>
</evidence>
<dbReference type="CDD" id="cd06661">
    <property type="entry name" value="GGCT_like"/>
    <property type="match status" value="1"/>
</dbReference>
<protein>
    <recommendedName>
        <fullName evidence="1">gamma-glutamylcyclotransferase</fullName>
        <ecNumber evidence="1">4.3.2.9</ecNumber>
    </recommendedName>
</protein>
<evidence type="ECO:0000256" key="1">
    <source>
        <dbReference type="ARBA" id="ARBA00012346"/>
    </source>
</evidence>
<reference evidence="6 7" key="1">
    <citation type="submission" date="2014-04" db="EMBL/GenBank/DDBJ databases">
        <title>Evolutionary Origins and Diversification of the Mycorrhizal Mutualists.</title>
        <authorList>
            <consortium name="DOE Joint Genome Institute"/>
            <consortium name="Mycorrhizal Genomics Consortium"/>
            <person name="Kohler A."/>
            <person name="Kuo A."/>
            <person name="Nagy L.G."/>
            <person name="Floudas D."/>
            <person name="Copeland A."/>
            <person name="Barry K.W."/>
            <person name="Cichocki N."/>
            <person name="Veneault-Fourrey C."/>
            <person name="LaButti K."/>
            <person name="Lindquist E.A."/>
            <person name="Lipzen A."/>
            <person name="Lundell T."/>
            <person name="Morin E."/>
            <person name="Murat C."/>
            <person name="Riley R."/>
            <person name="Ohm R."/>
            <person name="Sun H."/>
            <person name="Tunlid A."/>
            <person name="Henrissat B."/>
            <person name="Grigoriev I.V."/>
            <person name="Hibbett D.S."/>
            <person name="Martin F."/>
        </authorList>
    </citation>
    <scope>NUCLEOTIDE SEQUENCE [LARGE SCALE GENOMIC DNA]</scope>
    <source>
        <strain evidence="6 7">Koide BX008</strain>
    </source>
</reference>
<dbReference type="EC" id="4.3.2.9" evidence="1"/>
<dbReference type="PANTHER" id="PTHR12935:SF0">
    <property type="entry name" value="GAMMA-GLUTAMYLCYCLOTRANSFERASE"/>
    <property type="match status" value="1"/>
</dbReference>
<evidence type="ECO:0000256" key="4">
    <source>
        <dbReference type="PIRSR" id="PIRSR617939-2"/>
    </source>
</evidence>
<feature type="active site" description="Proton acceptor" evidence="3">
    <location>
        <position position="87"/>
    </location>
</feature>
<dbReference type="SUPFAM" id="SSF110857">
    <property type="entry name" value="Gamma-glutamyl cyclotransferase-like"/>
    <property type="match status" value="1"/>
</dbReference>
<dbReference type="InterPro" id="IPR013024">
    <property type="entry name" value="GGCT-like"/>
</dbReference>
<keyword evidence="7" id="KW-1185">Reference proteome</keyword>
<evidence type="ECO:0000313" key="7">
    <source>
        <dbReference type="Proteomes" id="UP000054549"/>
    </source>
</evidence>
<dbReference type="Gene3D" id="3.10.490.10">
    <property type="entry name" value="Gamma-glutamyl cyclotransferase-like"/>
    <property type="match status" value="1"/>
</dbReference>
<evidence type="ECO:0000256" key="2">
    <source>
        <dbReference type="ARBA" id="ARBA00023239"/>
    </source>
</evidence>
<keyword evidence="2" id="KW-0456">Lyase</keyword>
<feature type="binding site" evidence="4">
    <location>
        <position position="131"/>
    </location>
    <ligand>
        <name>substrate</name>
    </ligand>
</feature>
<dbReference type="GO" id="GO:0003839">
    <property type="term" value="F:gamma-glutamylcyclotransferase activity"/>
    <property type="evidence" value="ECO:0007669"/>
    <property type="project" value="UniProtKB-EC"/>
</dbReference>
<feature type="domain" description="Gamma-glutamylcyclotransferase AIG2-like" evidence="5">
    <location>
        <begin position="19"/>
        <end position="119"/>
    </location>
</feature>
<dbReference type="InterPro" id="IPR036568">
    <property type="entry name" value="GGCT-like_sf"/>
</dbReference>